<dbReference type="InterPro" id="IPR027417">
    <property type="entry name" value="P-loop_NTPase"/>
</dbReference>
<dbReference type="InterPro" id="IPR045055">
    <property type="entry name" value="DNA2/NAM7-like"/>
</dbReference>
<dbReference type="GO" id="GO:0032574">
    <property type="term" value="F:5'-3' RNA helicase activity"/>
    <property type="evidence" value="ECO:0007669"/>
    <property type="project" value="InterPro"/>
</dbReference>
<evidence type="ECO:0000313" key="6">
    <source>
        <dbReference type="Proteomes" id="UP001221142"/>
    </source>
</evidence>
<feature type="region of interest" description="Disordered" evidence="2">
    <location>
        <begin position="1"/>
        <end position="55"/>
    </location>
</feature>
<dbReference type="InterPro" id="IPR041679">
    <property type="entry name" value="DNA2/NAM7-like_C"/>
</dbReference>
<feature type="compositionally biased region" description="Pro residues" evidence="2">
    <location>
        <begin position="20"/>
        <end position="43"/>
    </location>
</feature>
<feature type="region of interest" description="Disordered" evidence="2">
    <location>
        <begin position="163"/>
        <end position="184"/>
    </location>
</feature>
<dbReference type="EMBL" id="JARKIF010000018">
    <property type="protein sequence ID" value="KAJ7619298.1"/>
    <property type="molecule type" value="Genomic_DNA"/>
</dbReference>
<feature type="domain" description="DNA2/NAM7 helicase helicase" evidence="3">
    <location>
        <begin position="426"/>
        <end position="507"/>
    </location>
</feature>
<feature type="compositionally biased region" description="Pro residues" evidence="2">
    <location>
        <begin position="1"/>
        <end position="11"/>
    </location>
</feature>
<dbReference type="GO" id="GO:0035194">
    <property type="term" value="P:regulatory ncRNA-mediated post-transcriptional gene silencing"/>
    <property type="evidence" value="ECO:0007669"/>
    <property type="project" value="TreeGrafter"/>
</dbReference>
<dbReference type="CDD" id="cd18808">
    <property type="entry name" value="SF1_C_Upf1"/>
    <property type="match status" value="1"/>
</dbReference>
<dbReference type="Gene3D" id="3.40.50.300">
    <property type="entry name" value="P-loop containing nucleotide triphosphate hydrolases"/>
    <property type="match status" value="2"/>
</dbReference>
<dbReference type="InterPro" id="IPR041677">
    <property type="entry name" value="DNA2/NAM7_AAA_11"/>
</dbReference>
<keyword evidence="6" id="KW-1185">Reference proteome</keyword>
<dbReference type="InterPro" id="IPR047187">
    <property type="entry name" value="SF1_C_Upf1"/>
</dbReference>
<evidence type="ECO:0000259" key="4">
    <source>
        <dbReference type="Pfam" id="PF13087"/>
    </source>
</evidence>
<feature type="region of interest" description="Disordered" evidence="2">
    <location>
        <begin position="124"/>
        <end position="150"/>
    </location>
</feature>
<dbReference type="Pfam" id="PF13086">
    <property type="entry name" value="AAA_11"/>
    <property type="match status" value="1"/>
</dbReference>
<evidence type="ECO:0000256" key="2">
    <source>
        <dbReference type="SAM" id="MobiDB-lite"/>
    </source>
</evidence>
<dbReference type="GO" id="GO:0005829">
    <property type="term" value="C:cytosol"/>
    <property type="evidence" value="ECO:0007669"/>
    <property type="project" value="TreeGrafter"/>
</dbReference>
<dbReference type="InterPro" id="IPR026122">
    <property type="entry name" value="MOV-10/SDE3_DEXXQ/H-box"/>
</dbReference>
<accession>A0AAD7BF64</accession>
<dbReference type="PANTHER" id="PTHR10887:SF322">
    <property type="entry name" value="HELICASE MOV-10"/>
    <property type="match status" value="1"/>
</dbReference>
<keyword evidence="5" id="KW-0378">Hydrolase</keyword>
<dbReference type="Pfam" id="PF13087">
    <property type="entry name" value="AAA_12"/>
    <property type="match status" value="1"/>
</dbReference>
<keyword evidence="1" id="KW-0943">RNA-mediated gene silencing</keyword>
<dbReference type="AlphaFoldDB" id="A0AAD7BF64"/>
<dbReference type="Proteomes" id="UP001221142">
    <property type="component" value="Unassembled WGS sequence"/>
</dbReference>
<dbReference type="GO" id="GO:0003723">
    <property type="term" value="F:RNA binding"/>
    <property type="evidence" value="ECO:0007669"/>
    <property type="project" value="InterPro"/>
</dbReference>
<feature type="domain" description="DNA2/NAM7 helicase-like C-terminal" evidence="4">
    <location>
        <begin position="700"/>
        <end position="857"/>
    </location>
</feature>
<evidence type="ECO:0000313" key="5">
    <source>
        <dbReference type="EMBL" id="KAJ7619298.1"/>
    </source>
</evidence>
<sequence length="938" mass="104075">MQYGAPPPLSPPNGYHPDPRFGPPPPPPHLHHPPWPVPIPPGFKPTVTRDGWPSPIWTTSRSAPVFHAGQAQLPPPAPVKPVAPVAEEGWVHDFWKGRFAPFPGTTSHPSLLAKSASRGVAITAPSSHVPNHSSSASSSTTQSQSRPPHASSVLFETSANFFSEKNKEKDKQQDSENGKTQENKTSVLDKYADVFIPQYLQDIQNQPHVLRILPPIPPFPGLDYLRTFLPSTIIDTPNAQRSSILSSPPPATAPSLTAAAYHPHWNALLSWELHKLAVEKEQIVIWKTGIKVGDWGPAEFLLPVPGIRENTPKLDVGDILVLREIFEADKVGSGVAFEGRVGALRKREDDLPLLFNISFVPTARPSFLMDVASRTLQEAISEPTDTNRRRAARRWLFPMQDDLDEVDRVDLVQRHLGEECWSDGGLNDEQKLAVSSIVLHESPIPFLIHGPPGTGKTRTMVETVLQILRFNPDACILLCAPSNSATDTLVMRLRYTLQPFELLRVNDPNRTFAEVPLSIRQYCYVENDKYSLPPWPVLMRYRVVCTSCQDAGILVDAHCTNRALARLEADMMSGLHPRRGGGQEPIMPHWTHLLIDEAAQAAEPELLIPISVVLPGTQGVEAAATPSAGLSFGSIRRTVTPQLVLCGDPNQLGPIVTSDAARDAELDVSLLQRLFDRPVYASHRERGEESAKFRVTNFRPYANLVRNYRSHPAILMPPSAIFYDDSLVPCATNGTIGWSGFSNPRLPLLFIGSDAKEECVDERASWFNTGEIKLVVDTITSLLSSSGSCNPPLQASEIGVMSPFREQVWKLREDLRREKLNQVDGREMRVCIISCVRSTTRFLKDDLARGIGLVYDRKSQELLIVIGNGAILQQDPFWRSFLQFMLRNKLYVGPKLDLELDGNYMSRLESELVGEEDLDEEERGVAMAGGMAREILKE</sequence>
<dbReference type="SUPFAM" id="SSF52540">
    <property type="entry name" value="P-loop containing nucleoside triphosphate hydrolases"/>
    <property type="match status" value="1"/>
</dbReference>
<gene>
    <name evidence="5" type="ORF">FB45DRAFT_930356</name>
</gene>
<comment type="caution">
    <text evidence="5">The sequence shown here is derived from an EMBL/GenBank/DDBJ whole genome shotgun (WGS) entry which is preliminary data.</text>
</comment>
<reference evidence="5" key="1">
    <citation type="submission" date="2023-03" db="EMBL/GenBank/DDBJ databases">
        <title>Massive genome expansion in bonnet fungi (Mycena s.s.) driven by repeated elements and novel gene families across ecological guilds.</title>
        <authorList>
            <consortium name="Lawrence Berkeley National Laboratory"/>
            <person name="Harder C.B."/>
            <person name="Miyauchi S."/>
            <person name="Viragh M."/>
            <person name="Kuo A."/>
            <person name="Thoen E."/>
            <person name="Andreopoulos B."/>
            <person name="Lu D."/>
            <person name="Skrede I."/>
            <person name="Drula E."/>
            <person name="Henrissat B."/>
            <person name="Morin E."/>
            <person name="Kohler A."/>
            <person name="Barry K."/>
            <person name="LaButti K."/>
            <person name="Morin E."/>
            <person name="Salamov A."/>
            <person name="Lipzen A."/>
            <person name="Mereny Z."/>
            <person name="Hegedus B."/>
            <person name="Baldrian P."/>
            <person name="Stursova M."/>
            <person name="Weitz H."/>
            <person name="Taylor A."/>
            <person name="Grigoriev I.V."/>
            <person name="Nagy L.G."/>
            <person name="Martin F."/>
            <person name="Kauserud H."/>
        </authorList>
    </citation>
    <scope>NUCLEOTIDE SEQUENCE</scope>
    <source>
        <strain evidence="5">9284</strain>
    </source>
</reference>
<dbReference type="CDD" id="cd18038">
    <property type="entry name" value="DEXXQc_Helz-like"/>
    <property type="match status" value="1"/>
</dbReference>
<dbReference type="PANTHER" id="PTHR10887">
    <property type="entry name" value="DNA2/NAM7 HELICASE FAMILY"/>
    <property type="match status" value="1"/>
</dbReference>
<evidence type="ECO:0000256" key="1">
    <source>
        <dbReference type="ARBA" id="ARBA00023158"/>
    </source>
</evidence>
<proteinExistence type="predicted"/>
<organism evidence="5 6">
    <name type="scientific">Roridomyces roridus</name>
    <dbReference type="NCBI Taxonomy" id="1738132"/>
    <lineage>
        <taxon>Eukaryota</taxon>
        <taxon>Fungi</taxon>
        <taxon>Dikarya</taxon>
        <taxon>Basidiomycota</taxon>
        <taxon>Agaricomycotina</taxon>
        <taxon>Agaricomycetes</taxon>
        <taxon>Agaricomycetidae</taxon>
        <taxon>Agaricales</taxon>
        <taxon>Marasmiineae</taxon>
        <taxon>Mycenaceae</taxon>
        <taxon>Roridomyces</taxon>
    </lineage>
</organism>
<feature type="compositionally biased region" description="Basic and acidic residues" evidence="2">
    <location>
        <begin position="164"/>
        <end position="182"/>
    </location>
</feature>
<feature type="compositionally biased region" description="Low complexity" evidence="2">
    <location>
        <begin position="124"/>
        <end position="145"/>
    </location>
</feature>
<protein>
    <submittedName>
        <fullName evidence="5">P-loop containing nucleoside triphosphate hydrolase protein</fullName>
    </submittedName>
</protein>
<evidence type="ECO:0000259" key="3">
    <source>
        <dbReference type="Pfam" id="PF13086"/>
    </source>
</evidence>
<name>A0AAD7BF64_9AGAR</name>
<dbReference type="GO" id="GO:0016787">
    <property type="term" value="F:hydrolase activity"/>
    <property type="evidence" value="ECO:0007669"/>
    <property type="project" value="UniProtKB-KW"/>
</dbReference>